<dbReference type="AlphaFoldDB" id="A0A845E7B1"/>
<dbReference type="Proteomes" id="UP000460949">
    <property type="component" value="Unassembled WGS sequence"/>
</dbReference>
<reference evidence="2 3" key="1">
    <citation type="submission" date="2019-11" db="EMBL/GenBank/DDBJ databases">
        <title>Genome sequences of 17 halophilic strains isolated from different environments.</title>
        <authorList>
            <person name="Furrow R.E."/>
        </authorList>
    </citation>
    <scope>NUCLEOTIDE SEQUENCE [LARGE SCALE GENOMIC DNA]</scope>
    <source>
        <strain evidence="2 3">22511_23_Filter</strain>
    </source>
</reference>
<sequence length="218" mass="26080">MALFDEKQTKNRLDRSPKQKRTTVFDESNIQEQKDKKSRKVKIKSSFAELSPLIDITANGYFQLNHEEGYFDIVQLTSKDIYALNNADKEKNIYTLAYFYQWYLNDIKIIPLNFPVDTSTQQRHILQKLDKTTKKEYRFFLQQKLKELQFIEKERTNREYYMFIYADDEYTLHSRINNIDRLVNMVLPVVKLSDEKKINILYKLFNLNSKNKTAGGEM</sequence>
<proteinExistence type="predicted"/>
<evidence type="ECO:0000256" key="1">
    <source>
        <dbReference type="SAM" id="MobiDB-lite"/>
    </source>
</evidence>
<protein>
    <submittedName>
        <fullName evidence="2">Uncharacterized protein</fullName>
    </submittedName>
</protein>
<feature type="region of interest" description="Disordered" evidence="1">
    <location>
        <begin position="1"/>
        <end position="31"/>
    </location>
</feature>
<evidence type="ECO:0000313" key="2">
    <source>
        <dbReference type="EMBL" id="MYL22017.1"/>
    </source>
</evidence>
<comment type="caution">
    <text evidence="2">The sequence shown here is derived from an EMBL/GenBank/DDBJ whole genome shotgun (WGS) entry which is preliminary data.</text>
</comment>
<accession>A0A845E7B1</accession>
<dbReference type="EMBL" id="WMET01000011">
    <property type="protein sequence ID" value="MYL22017.1"/>
    <property type="molecule type" value="Genomic_DNA"/>
</dbReference>
<dbReference type="RefSeq" id="WP_160839933.1">
    <property type="nucleotide sequence ID" value="NZ_WMET01000011.1"/>
</dbReference>
<organism evidence="2 3">
    <name type="scientific">Halobacillus litoralis</name>
    <dbReference type="NCBI Taxonomy" id="45668"/>
    <lineage>
        <taxon>Bacteria</taxon>
        <taxon>Bacillati</taxon>
        <taxon>Bacillota</taxon>
        <taxon>Bacilli</taxon>
        <taxon>Bacillales</taxon>
        <taxon>Bacillaceae</taxon>
        <taxon>Halobacillus</taxon>
    </lineage>
</organism>
<evidence type="ECO:0000313" key="3">
    <source>
        <dbReference type="Proteomes" id="UP000460949"/>
    </source>
</evidence>
<gene>
    <name evidence="2" type="ORF">GLW04_19265</name>
</gene>
<name>A0A845E7B1_9BACI</name>
<feature type="compositionally biased region" description="Basic and acidic residues" evidence="1">
    <location>
        <begin position="1"/>
        <end position="17"/>
    </location>
</feature>